<dbReference type="EMBL" id="JAAQYH010000001">
    <property type="protein sequence ID" value="NNA71463.1"/>
    <property type="molecule type" value="Genomic_DNA"/>
</dbReference>
<feature type="domain" description="HTH araC/xylS-type" evidence="6">
    <location>
        <begin position="206"/>
        <end position="304"/>
    </location>
</feature>
<dbReference type="Proteomes" id="UP000583279">
    <property type="component" value="Unassembled WGS sequence"/>
</dbReference>
<dbReference type="EMBL" id="JAAQYK010000001">
    <property type="protein sequence ID" value="NNA43159.1"/>
    <property type="molecule type" value="Genomic_DNA"/>
</dbReference>
<evidence type="ECO:0000259" key="6">
    <source>
        <dbReference type="PROSITE" id="PS01124"/>
    </source>
</evidence>
<proteinExistence type="predicted"/>
<evidence type="ECO:0000256" key="5">
    <source>
        <dbReference type="ARBA" id="ARBA00037345"/>
    </source>
</evidence>
<protein>
    <submittedName>
        <fullName evidence="7">Helix-turn-helix domain-containing protein</fullName>
    </submittedName>
    <submittedName>
        <fullName evidence="10">Helix-turn-helix transcriptional regulator</fullName>
    </submittedName>
</protein>
<evidence type="ECO:0000313" key="7">
    <source>
        <dbReference type="EMBL" id="MCF5153492.1"/>
    </source>
</evidence>
<dbReference type="Pfam" id="PF12833">
    <property type="entry name" value="HTH_18"/>
    <property type="match status" value="1"/>
</dbReference>
<keyword evidence="4" id="KW-0804">Transcription</keyword>
<keyword evidence="2" id="KW-0805">Transcription regulation</keyword>
<evidence type="ECO:0000256" key="2">
    <source>
        <dbReference type="ARBA" id="ARBA00023015"/>
    </source>
</evidence>
<evidence type="ECO:0000256" key="4">
    <source>
        <dbReference type="ARBA" id="ARBA00023163"/>
    </source>
</evidence>
<evidence type="ECO:0000313" key="14">
    <source>
        <dbReference type="Proteomes" id="UP000814074"/>
    </source>
</evidence>
<dbReference type="GO" id="GO:0009893">
    <property type="term" value="P:positive regulation of metabolic process"/>
    <property type="evidence" value="ECO:0007669"/>
    <property type="project" value="UniProtKB-ARBA"/>
</dbReference>
<dbReference type="Proteomes" id="UP000535954">
    <property type="component" value="Unassembled WGS sequence"/>
</dbReference>
<dbReference type="SMART" id="SM00342">
    <property type="entry name" value="HTH_ARAC"/>
    <property type="match status" value="1"/>
</dbReference>
<evidence type="ECO:0000256" key="3">
    <source>
        <dbReference type="ARBA" id="ARBA00023125"/>
    </source>
</evidence>
<evidence type="ECO:0000313" key="11">
    <source>
        <dbReference type="Proteomes" id="UP000535954"/>
    </source>
</evidence>
<reference evidence="7 14" key="1">
    <citation type="submission" date="2019-11" db="EMBL/GenBank/DDBJ databases">
        <title>Epiphytic Pseudomonas syringae from cherry orchards.</title>
        <authorList>
            <person name="Hulin M.T."/>
        </authorList>
    </citation>
    <scope>NUCLEOTIDE SEQUENCE [LARGE SCALE GENOMIC DNA]</scope>
    <source>
        <strain evidence="7 14">PA-6-3B</strain>
    </source>
</reference>
<gene>
    <name evidence="7" type="ORF">GIW47_12795</name>
    <name evidence="9" type="ORF">HBO13_02260</name>
    <name evidence="8" type="ORF">HBO18_03370</name>
    <name evidence="10" type="ORF">HBO30_00740</name>
</gene>
<dbReference type="InterPro" id="IPR050204">
    <property type="entry name" value="AraC_XylS_family_regulators"/>
</dbReference>
<comment type="subcellular location">
    <subcellularLocation>
        <location evidence="1">Cytoplasm</location>
    </subcellularLocation>
</comment>
<keyword evidence="14" id="KW-1185">Reference proteome</keyword>
<name>A0A218ZXE0_9PSED</name>
<evidence type="ECO:0000256" key="1">
    <source>
        <dbReference type="ARBA" id="ARBA00004496"/>
    </source>
</evidence>
<comment type="function">
    <text evidence="5">Regulatory protein of the TOL plasmid xyl operons. XylS activates the xylXYZLTEGFJQKIH operon required for the degradation of toluene, m-xylene and p-xylene.</text>
</comment>
<sequence length="304" mass="34240">MSSLPHADVQAFLDEAVESEPQGLTYTPPRISQMIRRTLPPWGAIECVQVAHRPHRFEMRRAQHQFALYRQGSVSDGEVSIDGLRMAGPRALDQFVDFIPAGALFEGWTGERARVGYALVSIDEDQLAAVCPTYRVQTDLKPLISCHDAFLRGLLERLDQVVRSGKTDALYLETLVMLLMQEVRALQQLPEVVPVNTGEFGPVQRQRLIDYIEASLANEVRLADLSNIVNLSPYHFSRVFRRSFGMSPYQYLLLCRVNRAKHLITTTDRSLLDIALDTGFAGASQFSRAFRRIVGQAASQLRRP</sequence>
<keyword evidence="3" id="KW-0238">DNA-binding</keyword>
<dbReference type="RefSeq" id="WP_057709842.1">
    <property type="nucleotide sequence ID" value="NZ_BSCR01000043.1"/>
</dbReference>
<evidence type="ECO:0000313" key="13">
    <source>
        <dbReference type="Proteomes" id="UP000586252"/>
    </source>
</evidence>
<dbReference type="GO" id="GO:0043565">
    <property type="term" value="F:sequence-specific DNA binding"/>
    <property type="evidence" value="ECO:0007669"/>
    <property type="project" value="InterPro"/>
</dbReference>
<evidence type="ECO:0000313" key="12">
    <source>
        <dbReference type="Proteomes" id="UP000583279"/>
    </source>
</evidence>
<reference evidence="11 12" key="2">
    <citation type="journal article" date="2020" name="Front. Microbiol.">
        <title>Genetic Organization of the aprX-lipA2 Operon Affects the Proteolytic Potential of Pseudomonas Species in Milk.</title>
        <authorList>
            <person name="Maier C."/>
            <person name="Huptas C."/>
            <person name="von Neubeck M."/>
            <person name="Scherer S."/>
            <person name="Wenning M."/>
            <person name="Lucking G."/>
        </authorList>
    </citation>
    <scope>NUCLEOTIDE SEQUENCE [LARGE SCALE GENOMIC DNA]</scope>
    <source>
        <strain evidence="8 12">WS 4997</strain>
        <strain evidence="10 13">WS 5404</strain>
        <strain evidence="9 11">WS 5405</strain>
    </source>
</reference>
<dbReference type="PROSITE" id="PS00041">
    <property type="entry name" value="HTH_ARAC_FAMILY_1"/>
    <property type="match status" value="1"/>
</dbReference>
<evidence type="ECO:0000313" key="10">
    <source>
        <dbReference type="EMBL" id="NNA77232.1"/>
    </source>
</evidence>
<organism evidence="10 13">
    <name type="scientific">Pseudomonas lactis</name>
    <dbReference type="NCBI Taxonomy" id="1615674"/>
    <lineage>
        <taxon>Bacteria</taxon>
        <taxon>Pseudomonadati</taxon>
        <taxon>Pseudomonadota</taxon>
        <taxon>Gammaproteobacteria</taxon>
        <taxon>Pseudomonadales</taxon>
        <taxon>Pseudomonadaceae</taxon>
        <taxon>Pseudomonas</taxon>
    </lineage>
</organism>
<evidence type="ECO:0000313" key="8">
    <source>
        <dbReference type="EMBL" id="NNA43159.1"/>
    </source>
</evidence>
<dbReference type="SUPFAM" id="SSF46689">
    <property type="entry name" value="Homeodomain-like"/>
    <property type="match status" value="2"/>
</dbReference>
<dbReference type="GeneID" id="45731626"/>
<dbReference type="AlphaFoldDB" id="A0A218ZXE0"/>
<dbReference type="PROSITE" id="PS01124">
    <property type="entry name" value="HTH_ARAC_FAMILY_2"/>
    <property type="match status" value="1"/>
</dbReference>
<dbReference type="EMBL" id="JAAQYI010000001">
    <property type="protein sequence ID" value="NNA77232.1"/>
    <property type="molecule type" value="Genomic_DNA"/>
</dbReference>
<accession>A0A218ZXE0</accession>
<evidence type="ECO:0000313" key="9">
    <source>
        <dbReference type="EMBL" id="NNA71463.1"/>
    </source>
</evidence>
<comment type="caution">
    <text evidence="10">The sequence shown here is derived from an EMBL/GenBank/DDBJ whole genome shotgun (WGS) entry which is preliminary data.</text>
</comment>
<dbReference type="GO" id="GO:0003700">
    <property type="term" value="F:DNA-binding transcription factor activity"/>
    <property type="evidence" value="ECO:0007669"/>
    <property type="project" value="InterPro"/>
</dbReference>
<dbReference type="Gene3D" id="1.10.10.60">
    <property type="entry name" value="Homeodomain-like"/>
    <property type="match status" value="2"/>
</dbReference>
<dbReference type="Proteomes" id="UP000586252">
    <property type="component" value="Unassembled WGS sequence"/>
</dbReference>
<dbReference type="GO" id="GO:0005737">
    <property type="term" value="C:cytoplasm"/>
    <property type="evidence" value="ECO:0007669"/>
    <property type="project" value="UniProtKB-SubCell"/>
</dbReference>
<dbReference type="Proteomes" id="UP000814074">
    <property type="component" value="Unassembled WGS sequence"/>
</dbReference>
<dbReference type="InterPro" id="IPR018062">
    <property type="entry name" value="HTH_AraC-typ_CS"/>
</dbReference>
<dbReference type="PANTHER" id="PTHR46796">
    <property type="entry name" value="HTH-TYPE TRANSCRIPTIONAL ACTIVATOR RHAS-RELATED"/>
    <property type="match status" value="1"/>
</dbReference>
<dbReference type="InterPro" id="IPR009057">
    <property type="entry name" value="Homeodomain-like_sf"/>
</dbReference>
<dbReference type="InterPro" id="IPR018060">
    <property type="entry name" value="HTH_AraC"/>
</dbReference>
<dbReference type="EMBL" id="WKDU01000012">
    <property type="protein sequence ID" value="MCF5153492.1"/>
    <property type="molecule type" value="Genomic_DNA"/>
</dbReference>